<keyword evidence="4 10" id="KW-0378">Hydrolase</keyword>
<comment type="catalytic activity">
    <reaction evidence="9 10">
        <text>GTP + H2O = GDP + phosphate + H(+)</text>
        <dbReference type="Rhea" id="RHEA:19669"/>
        <dbReference type="ChEBI" id="CHEBI:15377"/>
        <dbReference type="ChEBI" id="CHEBI:15378"/>
        <dbReference type="ChEBI" id="CHEBI:37565"/>
        <dbReference type="ChEBI" id="CHEBI:43474"/>
        <dbReference type="ChEBI" id="CHEBI:58189"/>
        <dbReference type="EC" id="3.6.5.4"/>
    </reaction>
</comment>
<evidence type="ECO:0000256" key="5">
    <source>
        <dbReference type="ARBA" id="ARBA00022884"/>
    </source>
</evidence>
<dbReference type="InterPro" id="IPR004780">
    <property type="entry name" value="SRP"/>
</dbReference>
<dbReference type="InterPro" id="IPR003593">
    <property type="entry name" value="AAA+_ATPase"/>
</dbReference>
<dbReference type="AlphaFoldDB" id="A0A8J3DIC9"/>
<dbReference type="GO" id="GO:0005886">
    <property type="term" value="C:plasma membrane"/>
    <property type="evidence" value="ECO:0007669"/>
    <property type="project" value="UniProtKB-SubCell"/>
</dbReference>
<evidence type="ECO:0000256" key="3">
    <source>
        <dbReference type="ARBA" id="ARBA00022741"/>
    </source>
</evidence>
<dbReference type="GO" id="GO:0006614">
    <property type="term" value="P:SRP-dependent cotranslational protein targeting to membrane"/>
    <property type="evidence" value="ECO:0007669"/>
    <property type="project" value="InterPro"/>
</dbReference>
<dbReference type="InterPro" id="IPR013822">
    <property type="entry name" value="Signal_recog_particl_SRP54_hlx"/>
</dbReference>
<reference evidence="13" key="1">
    <citation type="journal article" date="2014" name="Int. J. Syst. Evol. Microbiol.">
        <title>Complete genome sequence of Corynebacterium casei LMG S-19264T (=DSM 44701T), isolated from a smear-ripened cheese.</title>
        <authorList>
            <consortium name="US DOE Joint Genome Institute (JGI-PGF)"/>
            <person name="Walter F."/>
            <person name="Albersmeier A."/>
            <person name="Kalinowski J."/>
            <person name="Ruckert C."/>
        </authorList>
    </citation>
    <scope>NUCLEOTIDE SEQUENCE</scope>
    <source>
        <strain evidence="13">KCTC 42097</strain>
    </source>
</reference>
<evidence type="ECO:0000256" key="9">
    <source>
        <dbReference type="ARBA" id="ARBA00048027"/>
    </source>
</evidence>
<keyword evidence="5 10" id="KW-0694">RNA-binding</keyword>
<name>A0A8J3DIC9_9HYPH</name>
<feature type="region of interest" description="Disordered" evidence="11">
    <location>
        <begin position="475"/>
        <end position="515"/>
    </location>
</feature>
<proteinExistence type="inferred from homology"/>
<keyword evidence="7 10" id="KW-0733">Signal recognition particle</keyword>
<dbReference type="PANTHER" id="PTHR11564:SF5">
    <property type="entry name" value="SIGNAL RECOGNITION PARTICLE SUBUNIT SRP54"/>
    <property type="match status" value="1"/>
</dbReference>
<evidence type="ECO:0000256" key="7">
    <source>
        <dbReference type="ARBA" id="ARBA00023135"/>
    </source>
</evidence>
<evidence type="ECO:0000256" key="11">
    <source>
        <dbReference type="SAM" id="MobiDB-lite"/>
    </source>
</evidence>
<evidence type="ECO:0000256" key="10">
    <source>
        <dbReference type="HAMAP-Rule" id="MF_00306"/>
    </source>
</evidence>
<evidence type="ECO:0000256" key="4">
    <source>
        <dbReference type="ARBA" id="ARBA00022801"/>
    </source>
</evidence>
<comment type="similarity">
    <text evidence="2 10">Belongs to the GTP-binding SRP family. SRP54 subfamily.</text>
</comment>
<feature type="binding site" evidence="10">
    <location>
        <begin position="248"/>
        <end position="251"/>
    </location>
    <ligand>
        <name>GTP</name>
        <dbReference type="ChEBI" id="CHEBI:37565"/>
    </ligand>
</feature>
<comment type="domain">
    <text evidence="10">Composed of three domains: the N-terminal N domain, which is responsible for interactions with the ribosome, the central G domain, which binds GTP, and the C-terminal M domain, which binds the RNA and the signal sequence of the RNC.</text>
</comment>
<protein>
    <recommendedName>
        <fullName evidence="10">Signal recognition particle protein</fullName>
        <ecNumber evidence="10">3.6.5.4</ecNumber>
    </recommendedName>
    <alternativeName>
        <fullName evidence="10">Fifty-four homolog</fullName>
    </alternativeName>
</protein>
<gene>
    <name evidence="10 13" type="primary">ffh</name>
    <name evidence="13" type="ORF">GCM10010136_23440</name>
</gene>
<dbReference type="CDD" id="cd18539">
    <property type="entry name" value="SRP_G"/>
    <property type="match status" value="1"/>
</dbReference>
<dbReference type="SMART" id="SM00963">
    <property type="entry name" value="SRP54_N"/>
    <property type="match status" value="1"/>
</dbReference>
<dbReference type="InterPro" id="IPR042101">
    <property type="entry name" value="SRP54_N_sf"/>
</dbReference>
<evidence type="ECO:0000313" key="14">
    <source>
        <dbReference type="Proteomes" id="UP000641137"/>
    </source>
</evidence>
<dbReference type="InterPro" id="IPR000897">
    <property type="entry name" value="SRP54_GTPase_dom"/>
</dbReference>
<dbReference type="InterPro" id="IPR027417">
    <property type="entry name" value="P-loop_NTPase"/>
</dbReference>
<organism evidence="13 14">
    <name type="scientific">Limoniibacter endophyticus</name>
    <dbReference type="NCBI Taxonomy" id="1565040"/>
    <lineage>
        <taxon>Bacteria</taxon>
        <taxon>Pseudomonadati</taxon>
        <taxon>Pseudomonadota</taxon>
        <taxon>Alphaproteobacteria</taxon>
        <taxon>Hyphomicrobiales</taxon>
        <taxon>Bartonellaceae</taxon>
        <taxon>Limoniibacter</taxon>
    </lineage>
</organism>
<evidence type="ECO:0000256" key="2">
    <source>
        <dbReference type="ARBA" id="ARBA00005450"/>
    </source>
</evidence>
<feature type="compositionally biased region" description="Gly residues" evidence="11">
    <location>
        <begin position="489"/>
        <end position="507"/>
    </location>
</feature>
<feature type="compositionally biased region" description="Basic and acidic residues" evidence="11">
    <location>
        <begin position="475"/>
        <end position="485"/>
    </location>
</feature>
<dbReference type="GO" id="GO:0048500">
    <property type="term" value="C:signal recognition particle"/>
    <property type="evidence" value="ECO:0007669"/>
    <property type="project" value="UniProtKB-UniRule"/>
</dbReference>
<dbReference type="SMART" id="SM00962">
    <property type="entry name" value="SRP54"/>
    <property type="match status" value="1"/>
</dbReference>
<keyword evidence="6 10" id="KW-0342">GTP-binding</keyword>
<keyword evidence="10" id="KW-0963">Cytoplasm</keyword>
<dbReference type="GO" id="GO:0003924">
    <property type="term" value="F:GTPase activity"/>
    <property type="evidence" value="ECO:0007669"/>
    <property type="project" value="UniProtKB-UniRule"/>
</dbReference>
<comment type="subunit">
    <text evidence="10">Part of the signal recognition particle protein translocation system, which is composed of SRP and FtsY. SRP is a ribonucleoprotein composed of Ffh and a 4.5S RNA molecule.</text>
</comment>
<dbReference type="HAMAP" id="MF_00306">
    <property type="entry name" value="SRP54"/>
    <property type="match status" value="1"/>
</dbReference>
<evidence type="ECO:0000256" key="6">
    <source>
        <dbReference type="ARBA" id="ARBA00023134"/>
    </source>
</evidence>
<dbReference type="Gene3D" id="1.20.120.140">
    <property type="entry name" value="Signal recognition particle SRP54, nucleotide-binding domain"/>
    <property type="match status" value="1"/>
</dbReference>
<dbReference type="Gene3D" id="1.10.260.30">
    <property type="entry name" value="Signal recognition particle, SRP54 subunit, M-domain"/>
    <property type="match status" value="1"/>
</dbReference>
<reference evidence="13" key="2">
    <citation type="submission" date="2020-09" db="EMBL/GenBank/DDBJ databases">
        <authorList>
            <person name="Sun Q."/>
            <person name="Kim S."/>
        </authorList>
    </citation>
    <scope>NUCLEOTIDE SEQUENCE</scope>
    <source>
        <strain evidence="13">KCTC 42097</strain>
    </source>
</reference>
<keyword evidence="3 10" id="KW-0547">Nucleotide-binding</keyword>
<accession>A0A8J3DIC9</accession>
<comment type="function">
    <text evidence="10">Involved in targeting and insertion of nascent membrane proteins into the cytoplasmic membrane. Binds to the hydrophobic signal sequence of the ribosome-nascent chain (RNC) as it emerges from the ribosomes. The SRP-RNC complex is then targeted to the cytoplasmic membrane where it interacts with the SRP receptor FtsY. Interaction with FtsY leads to the transfer of the RNC complex to the Sec translocase for insertion into the membrane, the hydrolysis of GTP by both Ffh and FtsY, and the dissociation of the SRP-FtsY complex into the individual components.</text>
</comment>
<dbReference type="Pfam" id="PF02881">
    <property type="entry name" value="SRP54_N"/>
    <property type="match status" value="1"/>
</dbReference>
<evidence type="ECO:0000259" key="12">
    <source>
        <dbReference type="PROSITE" id="PS00300"/>
    </source>
</evidence>
<comment type="subcellular location">
    <subcellularLocation>
        <location evidence="1">Cell inner membrane</location>
        <topology evidence="1">Peripheral membrane protein</topology>
        <orientation evidence="1">Cytoplasmic side</orientation>
    </subcellularLocation>
    <subcellularLocation>
        <location evidence="10">Cytoplasm</location>
    </subcellularLocation>
    <text evidence="10">The SRP-RNC complex is targeted to the cytoplasmic membrane.</text>
</comment>
<evidence type="ECO:0000256" key="8">
    <source>
        <dbReference type="ARBA" id="ARBA00023274"/>
    </source>
</evidence>
<dbReference type="NCBIfam" id="TIGR00959">
    <property type="entry name" value="ffh"/>
    <property type="match status" value="1"/>
</dbReference>
<keyword evidence="8 10" id="KW-0687">Ribonucleoprotein</keyword>
<dbReference type="InterPro" id="IPR004125">
    <property type="entry name" value="Signal_recog_particle_SRP54_M"/>
</dbReference>
<feature type="binding site" evidence="10">
    <location>
        <begin position="107"/>
        <end position="114"/>
    </location>
    <ligand>
        <name>GTP</name>
        <dbReference type="ChEBI" id="CHEBI:37565"/>
    </ligand>
</feature>
<dbReference type="Pfam" id="PF00448">
    <property type="entry name" value="SRP54"/>
    <property type="match status" value="1"/>
</dbReference>
<sequence>MFETLQERLGSIFNGLTGRGALSEADVSAALREIRRALIEADVSLEVVKSFTDKVREKAVGATVLKSIKPGQMVVKIVHDELVEMLGSEGSEIDLNAPAPVVIMMVGLQGSGKTTTTGKISKRLHEKRGKKVLMASLDTRRPAAQEQLRQLGEQIGVATLPIIAGQNPVEISRRAVQAARLGGYDVVMLDTAGRTHIDEPLMAEMAEIRHSADPHEILLVADSLTGQDAVNLARNFNERIGVTGLVLTRMDGDGRGGAALSMRAVTGKPVKLIGVGEKMDALEDFHPKRIADRILGMGDIVSLVEKAAETIDAEKAAAMAQKMQSGQFDLNDLAEQLKQMQKMGGMGGIMGMLPGMGKMKDQVAAAGFDDRTFARQLAIISSMTKKERTNPDLLKHSRKQRIANGSGTNAADINKLLKMHRQMADMMKMMGGKGGKGKGMMRGLMGGMAQKMGLGGMAGMGGMPDLAKMDPRQLEELQKQAEKMQGKLPGLGAGLPGLPGAQGGLPGLPGLPRKK</sequence>
<dbReference type="SUPFAM" id="SSF47446">
    <property type="entry name" value="Signal peptide-binding domain"/>
    <property type="match status" value="1"/>
</dbReference>
<comment type="caution">
    <text evidence="13">The sequence shown here is derived from an EMBL/GenBank/DDBJ whole genome shotgun (WGS) entry which is preliminary data.</text>
</comment>
<dbReference type="Gene3D" id="3.40.50.300">
    <property type="entry name" value="P-loop containing nucleotide triphosphate hydrolases"/>
    <property type="match status" value="1"/>
</dbReference>
<dbReference type="PANTHER" id="PTHR11564">
    <property type="entry name" value="SIGNAL RECOGNITION PARTICLE 54K PROTEIN SRP54"/>
    <property type="match status" value="1"/>
</dbReference>
<feature type="binding site" evidence="10">
    <location>
        <begin position="190"/>
        <end position="194"/>
    </location>
    <ligand>
        <name>GTP</name>
        <dbReference type="ChEBI" id="CHEBI:37565"/>
    </ligand>
</feature>
<dbReference type="Pfam" id="PF02978">
    <property type="entry name" value="SRP_SPB"/>
    <property type="match status" value="1"/>
</dbReference>
<evidence type="ECO:0000313" key="13">
    <source>
        <dbReference type="EMBL" id="GHC74333.1"/>
    </source>
</evidence>
<dbReference type="SMART" id="SM00382">
    <property type="entry name" value="AAA"/>
    <property type="match status" value="1"/>
</dbReference>
<dbReference type="SUPFAM" id="SSF52540">
    <property type="entry name" value="P-loop containing nucleoside triphosphate hydrolases"/>
    <property type="match status" value="1"/>
</dbReference>
<dbReference type="InterPro" id="IPR022941">
    <property type="entry name" value="SRP54"/>
</dbReference>
<dbReference type="GO" id="GO:0008312">
    <property type="term" value="F:7S RNA binding"/>
    <property type="evidence" value="ECO:0007669"/>
    <property type="project" value="InterPro"/>
</dbReference>
<keyword evidence="14" id="KW-1185">Reference proteome</keyword>
<dbReference type="Proteomes" id="UP000641137">
    <property type="component" value="Unassembled WGS sequence"/>
</dbReference>
<dbReference type="PROSITE" id="PS00300">
    <property type="entry name" value="SRP54"/>
    <property type="match status" value="1"/>
</dbReference>
<dbReference type="EC" id="3.6.5.4" evidence="10"/>
<dbReference type="InterPro" id="IPR036891">
    <property type="entry name" value="Signal_recog_part_SRP54_M_sf"/>
</dbReference>
<dbReference type="RefSeq" id="WP_189490313.1">
    <property type="nucleotide sequence ID" value="NZ_BMZO01000007.1"/>
</dbReference>
<evidence type="ECO:0000256" key="1">
    <source>
        <dbReference type="ARBA" id="ARBA00004515"/>
    </source>
</evidence>
<feature type="domain" description="SRP54-type proteins GTP-binding" evidence="12">
    <location>
        <begin position="269"/>
        <end position="282"/>
    </location>
</feature>
<dbReference type="GO" id="GO:0005525">
    <property type="term" value="F:GTP binding"/>
    <property type="evidence" value="ECO:0007669"/>
    <property type="project" value="UniProtKB-UniRule"/>
</dbReference>
<dbReference type="EMBL" id="BMZO01000007">
    <property type="protein sequence ID" value="GHC74333.1"/>
    <property type="molecule type" value="Genomic_DNA"/>
</dbReference>